<dbReference type="AlphaFoldDB" id="A0AAD5N080"/>
<sequence>MGMCTFSMVLVIFTRLCPVSRQCVKHHHKKEESSTPPWLGVVGSHVDNNEEGFCDKLAPKFENLNRGDIKKLRLANQYRFSILLRASGIC</sequence>
<evidence type="ECO:0008006" key="4">
    <source>
        <dbReference type="Google" id="ProtNLM"/>
    </source>
</evidence>
<dbReference type="Proteomes" id="UP001196413">
    <property type="component" value="Unassembled WGS sequence"/>
</dbReference>
<keyword evidence="1" id="KW-0732">Signal</keyword>
<feature type="chain" id="PRO_5041921022" description="Secreted protein" evidence="1">
    <location>
        <begin position="22"/>
        <end position="90"/>
    </location>
</feature>
<organism evidence="2 3">
    <name type="scientific">Parelaphostrongylus tenuis</name>
    <name type="common">Meningeal worm</name>
    <dbReference type="NCBI Taxonomy" id="148309"/>
    <lineage>
        <taxon>Eukaryota</taxon>
        <taxon>Metazoa</taxon>
        <taxon>Ecdysozoa</taxon>
        <taxon>Nematoda</taxon>
        <taxon>Chromadorea</taxon>
        <taxon>Rhabditida</taxon>
        <taxon>Rhabditina</taxon>
        <taxon>Rhabditomorpha</taxon>
        <taxon>Strongyloidea</taxon>
        <taxon>Metastrongylidae</taxon>
        <taxon>Parelaphostrongylus</taxon>
    </lineage>
</organism>
<protein>
    <recommendedName>
        <fullName evidence="4">Secreted protein</fullName>
    </recommendedName>
</protein>
<keyword evidence="3" id="KW-1185">Reference proteome</keyword>
<evidence type="ECO:0000256" key="1">
    <source>
        <dbReference type="SAM" id="SignalP"/>
    </source>
</evidence>
<reference evidence="2" key="1">
    <citation type="submission" date="2021-06" db="EMBL/GenBank/DDBJ databases">
        <title>Parelaphostrongylus tenuis whole genome reference sequence.</title>
        <authorList>
            <person name="Garwood T.J."/>
            <person name="Larsen P.A."/>
            <person name="Fountain-Jones N.M."/>
            <person name="Garbe J.R."/>
            <person name="Macchietto M.G."/>
            <person name="Kania S.A."/>
            <person name="Gerhold R.W."/>
            <person name="Richards J.E."/>
            <person name="Wolf T.M."/>
        </authorList>
    </citation>
    <scope>NUCLEOTIDE SEQUENCE</scope>
    <source>
        <strain evidence="2">MNPRO001-30</strain>
        <tissue evidence="2">Meninges</tissue>
    </source>
</reference>
<evidence type="ECO:0000313" key="2">
    <source>
        <dbReference type="EMBL" id="KAJ1357241.1"/>
    </source>
</evidence>
<name>A0AAD5N080_PARTN</name>
<comment type="caution">
    <text evidence="2">The sequence shown here is derived from an EMBL/GenBank/DDBJ whole genome shotgun (WGS) entry which is preliminary data.</text>
</comment>
<proteinExistence type="predicted"/>
<feature type="signal peptide" evidence="1">
    <location>
        <begin position="1"/>
        <end position="21"/>
    </location>
</feature>
<evidence type="ECO:0000313" key="3">
    <source>
        <dbReference type="Proteomes" id="UP001196413"/>
    </source>
</evidence>
<dbReference type="EMBL" id="JAHQIW010003077">
    <property type="protein sequence ID" value="KAJ1357241.1"/>
    <property type="molecule type" value="Genomic_DNA"/>
</dbReference>
<gene>
    <name evidence="2" type="ORF">KIN20_015342</name>
</gene>
<accession>A0AAD5N080</accession>